<sequence>MTLIKKSEQLLLLKIKKIEEDENIQPETKDIPEEIALDKQVILENREANYIPVRDNPIVQSVGKSGWQISDIWRDIRVDNFSD</sequence>
<comment type="caution">
    <text evidence="1">The sequence shown here is derived from an EMBL/GenBank/DDBJ whole genome shotgun (WGS) entry which is preliminary data.</text>
</comment>
<gene>
    <name evidence="1" type="ORF">CK510_01475</name>
</gene>
<proteinExistence type="predicted"/>
<protein>
    <submittedName>
        <fullName evidence="1">Uncharacterized protein</fullName>
    </submittedName>
</protein>
<evidence type="ECO:0000313" key="2">
    <source>
        <dbReference type="Proteomes" id="UP000218238"/>
    </source>
</evidence>
<dbReference type="AlphaFoldDB" id="A0A2A2TQT9"/>
<keyword evidence="2" id="KW-1185">Reference proteome</keyword>
<dbReference type="Proteomes" id="UP000218238">
    <property type="component" value="Unassembled WGS sequence"/>
</dbReference>
<reference evidence="1 2" key="1">
    <citation type="submission" date="2017-08" db="EMBL/GenBank/DDBJ databases">
        <title>Draft genome sequence of filamentous cyanobacterium Calothrix elsteri CCALA 953.</title>
        <authorList>
            <person name="Gagunashvili A.N."/>
            <person name="Elster J."/>
            <person name="Andresson O.S."/>
        </authorList>
    </citation>
    <scope>NUCLEOTIDE SEQUENCE [LARGE SCALE GENOMIC DNA]</scope>
    <source>
        <strain evidence="1 2">CCALA 953</strain>
    </source>
</reference>
<dbReference type="EMBL" id="NTFS01000008">
    <property type="protein sequence ID" value="PAX60508.1"/>
    <property type="molecule type" value="Genomic_DNA"/>
</dbReference>
<accession>A0A2A2TQT9</accession>
<evidence type="ECO:0000313" key="1">
    <source>
        <dbReference type="EMBL" id="PAX60508.1"/>
    </source>
</evidence>
<dbReference type="OrthoDB" id="487953at2"/>
<name>A0A2A2TQT9_9CYAN</name>
<dbReference type="RefSeq" id="WP_095719994.1">
    <property type="nucleotide sequence ID" value="NZ_NTFS01000008.1"/>
</dbReference>
<organism evidence="1 2">
    <name type="scientific">Brunnivagina elsteri CCALA 953</name>
    <dbReference type="NCBI Taxonomy" id="987040"/>
    <lineage>
        <taxon>Bacteria</taxon>
        <taxon>Bacillati</taxon>
        <taxon>Cyanobacteriota</taxon>
        <taxon>Cyanophyceae</taxon>
        <taxon>Nostocales</taxon>
        <taxon>Calotrichaceae</taxon>
        <taxon>Brunnivagina</taxon>
    </lineage>
</organism>